<proteinExistence type="inferred from homology"/>
<gene>
    <name evidence="2" type="ORF">Mucpa_0969</name>
</gene>
<evidence type="ECO:0000313" key="3">
    <source>
        <dbReference type="Proteomes" id="UP000002774"/>
    </source>
</evidence>
<organism evidence="2 3">
    <name type="scientific">Mucilaginibacter paludis DSM 18603</name>
    <dbReference type="NCBI Taxonomy" id="714943"/>
    <lineage>
        <taxon>Bacteria</taxon>
        <taxon>Pseudomonadati</taxon>
        <taxon>Bacteroidota</taxon>
        <taxon>Sphingobacteriia</taxon>
        <taxon>Sphingobacteriales</taxon>
        <taxon>Sphingobacteriaceae</taxon>
        <taxon>Mucilaginibacter</taxon>
    </lineage>
</organism>
<dbReference type="HOGENOM" id="CLU_086636_0_0_10"/>
<dbReference type="eggNOG" id="COG0589">
    <property type="taxonomic scope" value="Bacteria"/>
</dbReference>
<comment type="similarity">
    <text evidence="1">Belongs to the universal stress protein A family.</text>
</comment>
<dbReference type="EMBL" id="CM001403">
    <property type="protein sequence ID" value="EHQ25144.1"/>
    <property type="molecule type" value="Genomic_DNA"/>
</dbReference>
<evidence type="ECO:0000313" key="2">
    <source>
        <dbReference type="EMBL" id="EHQ25144.1"/>
    </source>
</evidence>
<keyword evidence="3" id="KW-1185">Reference proteome</keyword>
<dbReference type="Proteomes" id="UP000002774">
    <property type="component" value="Chromosome"/>
</dbReference>
<dbReference type="STRING" id="714943.Mucpa_0969"/>
<reference evidence="2" key="1">
    <citation type="submission" date="2011-09" db="EMBL/GenBank/DDBJ databases">
        <title>The permanent draft genome of Mucilaginibacter paludis DSM 18603.</title>
        <authorList>
            <consortium name="US DOE Joint Genome Institute (JGI-PGF)"/>
            <person name="Lucas S."/>
            <person name="Han J."/>
            <person name="Lapidus A."/>
            <person name="Bruce D."/>
            <person name="Goodwin L."/>
            <person name="Pitluck S."/>
            <person name="Peters L."/>
            <person name="Kyrpides N."/>
            <person name="Mavromatis K."/>
            <person name="Ivanova N."/>
            <person name="Mikhailova N."/>
            <person name="Held B."/>
            <person name="Detter J.C."/>
            <person name="Tapia R."/>
            <person name="Han C."/>
            <person name="Land M."/>
            <person name="Hauser L."/>
            <person name="Markowitz V."/>
            <person name="Cheng J.-F."/>
            <person name="Hugenholtz P."/>
            <person name="Woyke T."/>
            <person name="Wu D."/>
            <person name="Tindall B."/>
            <person name="Brambilla E."/>
            <person name="Klenk H.-P."/>
            <person name="Eisen J.A."/>
        </authorList>
    </citation>
    <scope>NUCLEOTIDE SEQUENCE [LARGE SCALE GENOMIC DNA]</scope>
    <source>
        <strain evidence="2">DSM 18603</strain>
    </source>
</reference>
<dbReference type="RefSeq" id="WP_008504800.1">
    <property type="nucleotide sequence ID" value="NZ_CM001403.1"/>
</dbReference>
<sequence>MKKISAAFDGLKFSNTTLEYAIKLADSSNALLSGVFLDDFLYHSFNMFDVVGSRGLPGEQVKQLEEEDEITRMQAVNKFCSTCIKERVKYVTHHDKSFAIDELLKESIYSDMLLIGKDETLGQVNELAPTSFVRSLLAGTHCPVLIVPKEYKPIENIILLYDGKPSSVYAIKMFNYLLPWLRRTKVEVVSVIDPESDILLPEDSLFREFVKCHYPAATCALLKGNPQKEIIAYLKNETPNSIVILGAYQRSQVSRWIKTSMADILMNEFDLPLFIAHNKS</sequence>
<name>H1YCX3_9SPHI</name>
<dbReference type="AlphaFoldDB" id="H1YCX3"/>
<evidence type="ECO:0000256" key="1">
    <source>
        <dbReference type="ARBA" id="ARBA00008791"/>
    </source>
</evidence>
<accession>H1YCX3</accession>
<dbReference type="PANTHER" id="PTHR46268">
    <property type="entry name" value="STRESS RESPONSE PROTEIN NHAX"/>
    <property type="match status" value="1"/>
</dbReference>
<protein>
    <submittedName>
        <fullName evidence="2">UspA domain-containing protein</fullName>
    </submittedName>
</protein>
<dbReference type="SUPFAM" id="SSF52402">
    <property type="entry name" value="Adenine nucleotide alpha hydrolases-like"/>
    <property type="match status" value="2"/>
</dbReference>
<dbReference type="PANTHER" id="PTHR46268:SF6">
    <property type="entry name" value="UNIVERSAL STRESS PROTEIN UP12"/>
    <property type="match status" value="1"/>
</dbReference>
<dbReference type="OrthoDB" id="641005at2"/>
<dbReference type="Gene3D" id="3.40.50.12370">
    <property type="match status" value="1"/>
</dbReference>